<dbReference type="Gene3D" id="3.40.50.2300">
    <property type="match status" value="1"/>
</dbReference>
<keyword evidence="5" id="KW-1185">Reference proteome</keyword>
<evidence type="ECO:0000259" key="3">
    <source>
        <dbReference type="PROSITE" id="PS50110"/>
    </source>
</evidence>
<sequence length="130" mass="14407">MSVCHILAVDDEPINLALFKAFFFAQPYEVTLCSSGARAIQMLDDPEQSIDVLVLDLMMPNVDGFDVLRAVRAHARRWSVPVIVQSGNGDQEFIRKAMEAGADDYLVKPFLVDTLMSVLDRLRPSSGHVA</sequence>
<feature type="domain" description="Response regulatory" evidence="3">
    <location>
        <begin position="5"/>
        <end position="123"/>
    </location>
</feature>
<dbReference type="PANTHER" id="PTHR44591">
    <property type="entry name" value="STRESS RESPONSE REGULATOR PROTEIN 1"/>
    <property type="match status" value="1"/>
</dbReference>
<dbReference type="InterPro" id="IPR011006">
    <property type="entry name" value="CheY-like_superfamily"/>
</dbReference>
<dbReference type="SUPFAM" id="SSF52172">
    <property type="entry name" value="CheY-like"/>
    <property type="match status" value="1"/>
</dbReference>
<dbReference type="InterPro" id="IPR001789">
    <property type="entry name" value="Sig_transdc_resp-reg_receiver"/>
</dbReference>
<evidence type="ECO:0000256" key="1">
    <source>
        <dbReference type="ARBA" id="ARBA00022553"/>
    </source>
</evidence>
<dbReference type="SMART" id="SM00448">
    <property type="entry name" value="REC"/>
    <property type="match status" value="1"/>
</dbReference>
<accession>A0ABU6K1E1</accession>
<dbReference type="EMBL" id="JAYXHS010000001">
    <property type="protein sequence ID" value="MEC5385409.1"/>
    <property type="molecule type" value="Genomic_DNA"/>
</dbReference>
<feature type="modified residue" description="4-aspartylphosphate" evidence="2">
    <location>
        <position position="56"/>
    </location>
</feature>
<reference evidence="4 5" key="1">
    <citation type="submission" date="2024-01" db="EMBL/GenBank/DDBJ databases">
        <title>Uliginosibacterium soil sp. nov.</title>
        <authorList>
            <person name="Lv Y."/>
        </authorList>
    </citation>
    <scope>NUCLEOTIDE SEQUENCE [LARGE SCALE GENOMIC DNA]</scope>
    <source>
        <strain evidence="4 5">H3</strain>
    </source>
</reference>
<name>A0ABU6K1E1_9RHOO</name>
<dbReference type="PANTHER" id="PTHR44591:SF3">
    <property type="entry name" value="RESPONSE REGULATORY DOMAIN-CONTAINING PROTEIN"/>
    <property type="match status" value="1"/>
</dbReference>
<comment type="caution">
    <text evidence="4">The sequence shown here is derived from an EMBL/GenBank/DDBJ whole genome shotgun (WGS) entry which is preliminary data.</text>
</comment>
<dbReference type="PROSITE" id="PS50110">
    <property type="entry name" value="RESPONSE_REGULATORY"/>
    <property type="match status" value="1"/>
</dbReference>
<dbReference type="InterPro" id="IPR050595">
    <property type="entry name" value="Bact_response_regulator"/>
</dbReference>
<dbReference type="RefSeq" id="WP_327598364.1">
    <property type="nucleotide sequence ID" value="NZ_JAYXHS010000001.1"/>
</dbReference>
<protein>
    <submittedName>
        <fullName evidence="4">Response regulator</fullName>
    </submittedName>
</protein>
<gene>
    <name evidence="4" type="ORF">VVD49_06715</name>
</gene>
<evidence type="ECO:0000313" key="4">
    <source>
        <dbReference type="EMBL" id="MEC5385409.1"/>
    </source>
</evidence>
<evidence type="ECO:0000313" key="5">
    <source>
        <dbReference type="Proteomes" id="UP001331561"/>
    </source>
</evidence>
<organism evidence="4 5">
    <name type="scientific">Uliginosibacterium silvisoli</name>
    <dbReference type="NCBI Taxonomy" id="3114758"/>
    <lineage>
        <taxon>Bacteria</taxon>
        <taxon>Pseudomonadati</taxon>
        <taxon>Pseudomonadota</taxon>
        <taxon>Betaproteobacteria</taxon>
        <taxon>Rhodocyclales</taxon>
        <taxon>Zoogloeaceae</taxon>
        <taxon>Uliginosibacterium</taxon>
    </lineage>
</organism>
<proteinExistence type="predicted"/>
<dbReference type="Pfam" id="PF00072">
    <property type="entry name" value="Response_reg"/>
    <property type="match status" value="1"/>
</dbReference>
<dbReference type="Proteomes" id="UP001331561">
    <property type="component" value="Unassembled WGS sequence"/>
</dbReference>
<evidence type="ECO:0000256" key="2">
    <source>
        <dbReference type="PROSITE-ProRule" id="PRU00169"/>
    </source>
</evidence>
<keyword evidence="1 2" id="KW-0597">Phosphoprotein</keyword>